<reference evidence="2" key="1">
    <citation type="submission" date="2016-11" db="UniProtKB">
        <authorList>
            <consortium name="WormBaseParasite"/>
        </authorList>
    </citation>
    <scope>IDENTIFICATION</scope>
    <source>
        <strain evidence="2">KR3021</strain>
    </source>
</reference>
<dbReference type="Proteomes" id="UP000095286">
    <property type="component" value="Unplaced"/>
</dbReference>
<organism evidence="1 2">
    <name type="scientific">Rhabditophanes sp. KR3021</name>
    <dbReference type="NCBI Taxonomy" id="114890"/>
    <lineage>
        <taxon>Eukaryota</taxon>
        <taxon>Metazoa</taxon>
        <taxon>Ecdysozoa</taxon>
        <taxon>Nematoda</taxon>
        <taxon>Chromadorea</taxon>
        <taxon>Rhabditida</taxon>
        <taxon>Tylenchina</taxon>
        <taxon>Panagrolaimomorpha</taxon>
        <taxon>Strongyloidoidea</taxon>
        <taxon>Alloionematidae</taxon>
        <taxon>Rhabditophanes</taxon>
    </lineage>
</organism>
<proteinExistence type="predicted"/>
<name>A0AC35TKI1_9BILA</name>
<evidence type="ECO:0000313" key="1">
    <source>
        <dbReference type="Proteomes" id="UP000095286"/>
    </source>
</evidence>
<evidence type="ECO:0000313" key="2">
    <source>
        <dbReference type="WBParaSite" id="RSKR_0000141200.1"/>
    </source>
</evidence>
<sequence length="266" mass="28854">MSLEGKVCIVTGGLSGIGKAIATRFLNQGASVVIADKQNSKTTKKDTKKNDLLLVIESDITLVNEPQRIVKETIKKFGKLDILVNNAGVGNNPNLKDSEEIENFDFIFNLNVRSVINMTNACIRYLKKSGGNIINLSSIASFRAASFTPYYSMSKAAISMYTKSLACKLTPDSVRVNEICPGFTKTSFYSGFFSNKDKLISNEEGINVLNGKMAPRIPMQRLAEPEEVANAALFLASSEAAYISGIQIVVDGGALCIDAWGDTFPK</sequence>
<accession>A0AC35TKI1</accession>
<dbReference type="WBParaSite" id="RSKR_0000141200.1">
    <property type="protein sequence ID" value="RSKR_0000141200.1"/>
    <property type="gene ID" value="RSKR_0000141200"/>
</dbReference>
<protein>
    <submittedName>
        <fullName evidence="2">Short-chain dehydrogenase</fullName>
    </submittedName>
</protein>